<proteinExistence type="predicted"/>
<feature type="region of interest" description="Disordered" evidence="1">
    <location>
        <begin position="43"/>
        <end position="122"/>
    </location>
</feature>
<sequence>ALVEEMAAAASSLNAQAGELVNAVAVFKLEAGAQQAVASAASVPRAAMPAPSVPRPPMPAPQAKRPLAGGGRGGAGKDTARLGAPAQAAPGAGKAAARTTGAPAAPAPRAGETAAEGEWESF</sequence>
<name>A0A369AFQ8_9BURK</name>
<dbReference type="Proteomes" id="UP000252174">
    <property type="component" value="Unassembled WGS sequence"/>
</dbReference>
<dbReference type="EMBL" id="QPJU01000009">
    <property type="protein sequence ID" value="RCX08182.1"/>
    <property type="molecule type" value="Genomic_DNA"/>
</dbReference>
<evidence type="ECO:0000256" key="1">
    <source>
        <dbReference type="SAM" id="MobiDB-lite"/>
    </source>
</evidence>
<protein>
    <recommendedName>
        <fullName evidence="4">Methyl-accepting chemotaxis protein (MCP) signaling protein</fullName>
    </recommendedName>
</protein>
<reference evidence="2 3" key="1">
    <citation type="submission" date="2018-07" db="EMBL/GenBank/DDBJ databases">
        <title>Genomic Encyclopedia of Type Strains, Phase IV (KMG-IV): sequencing the most valuable type-strain genomes for metagenomic binning, comparative biology and taxonomic classification.</title>
        <authorList>
            <person name="Goeker M."/>
        </authorList>
    </citation>
    <scope>NUCLEOTIDE SEQUENCE [LARGE SCALE GENOMIC DNA]</scope>
    <source>
        <strain evidence="2 3">DSM 100911</strain>
    </source>
</reference>
<keyword evidence="3" id="KW-1185">Reference proteome</keyword>
<feature type="compositionally biased region" description="Low complexity" evidence="1">
    <location>
        <begin position="81"/>
        <end position="114"/>
    </location>
</feature>
<feature type="non-terminal residue" evidence="2">
    <location>
        <position position="1"/>
    </location>
</feature>
<gene>
    <name evidence="2" type="ORF">DFR45_1091</name>
</gene>
<dbReference type="AlphaFoldDB" id="A0A369AFQ8"/>
<feature type="compositionally biased region" description="Pro residues" evidence="1">
    <location>
        <begin position="51"/>
        <end position="60"/>
    </location>
</feature>
<comment type="caution">
    <text evidence="2">The sequence shown here is derived from an EMBL/GenBank/DDBJ whole genome shotgun (WGS) entry which is preliminary data.</text>
</comment>
<organism evidence="2 3">
    <name type="scientific">Extensimonas vulgaris</name>
    <dbReference type="NCBI Taxonomy" id="1031594"/>
    <lineage>
        <taxon>Bacteria</taxon>
        <taxon>Pseudomonadati</taxon>
        <taxon>Pseudomonadota</taxon>
        <taxon>Betaproteobacteria</taxon>
        <taxon>Burkholderiales</taxon>
        <taxon>Comamonadaceae</taxon>
        <taxon>Extensimonas</taxon>
    </lineage>
</organism>
<accession>A0A369AFQ8</accession>
<evidence type="ECO:0008006" key="4">
    <source>
        <dbReference type="Google" id="ProtNLM"/>
    </source>
</evidence>
<evidence type="ECO:0000313" key="2">
    <source>
        <dbReference type="EMBL" id="RCX08182.1"/>
    </source>
</evidence>
<evidence type="ECO:0000313" key="3">
    <source>
        <dbReference type="Proteomes" id="UP000252174"/>
    </source>
</evidence>